<dbReference type="Pfam" id="PF05673">
    <property type="entry name" value="DUF815"/>
    <property type="match status" value="1"/>
</dbReference>
<protein>
    <recommendedName>
        <fullName evidence="1">AAA+ ATPase domain-containing protein</fullName>
    </recommendedName>
</protein>
<dbReference type="InterPro" id="IPR003593">
    <property type="entry name" value="AAA+_ATPase"/>
</dbReference>
<dbReference type="EMBL" id="FNZQ01000004">
    <property type="protein sequence ID" value="SEL28557.1"/>
    <property type="molecule type" value="Genomic_DNA"/>
</dbReference>
<accession>A0A1H7P0E3</accession>
<dbReference type="AlphaFoldDB" id="A0A1H7P0E3"/>
<dbReference type="InterPro" id="IPR008533">
    <property type="entry name" value="DUF815"/>
</dbReference>
<dbReference type="PANTHER" id="PTHR42935:SF1">
    <property type="entry name" value="SLR0930 PROTEIN"/>
    <property type="match status" value="1"/>
</dbReference>
<dbReference type="SMART" id="SM00382">
    <property type="entry name" value="AAA"/>
    <property type="match status" value="1"/>
</dbReference>
<reference evidence="2 3" key="1">
    <citation type="submission" date="2016-10" db="EMBL/GenBank/DDBJ databases">
        <authorList>
            <person name="de Groot N.N."/>
        </authorList>
    </citation>
    <scope>NUCLEOTIDE SEQUENCE [LARGE SCALE GENOMIC DNA]</scope>
    <source>
        <strain evidence="2 3">DSM 14858</strain>
    </source>
</reference>
<dbReference type="InterPro" id="IPR027417">
    <property type="entry name" value="P-loop_NTPase"/>
</dbReference>
<gene>
    <name evidence="2" type="ORF">SAMN04488526_2352</name>
</gene>
<evidence type="ECO:0000313" key="2">
    <source>
        <dbReference type="EMBL" id="SEL28557.1"/>
    </source>
</evidence>
<sequence length="279" mass="30734">MSDGQGDALDRIAAALDRLAPAPFAAPDWSASAYVWDTAPDRLLPVPSPNRIPLNLLLGIDRARDTLLDNTRRFAEGLPANNALLWGARGMGKSSLVKAVHGDLEETGLKLVELQREDIQTVGNLLHVLRDVPHRFVLYCDDLSFSHDDAAYKSLKAVLDGGIEGRPDNVIFYATSNRRHLMPRDMIENERGSAINPSEAVEEKVSLSDRFGLWLGFHACDQDAYLAMIRGYCDAYGVTVSDADLRAQAVEWQATRGSRSGRVAWQFFVDLAGRQGISL</sequence>
<evidence type="ECO:0000259" key="1">
    <source>
        <dbReference type="SMART" id="SM00382"/>
    </source>
</evidence>
<dbReference type="Gene3D" id="3.40.50.300">
    <property type="entry name" value="P-loop containing nucleotide triphosphate hydrolases"/>
    <property type="match status" value="1"/>
</dbReference>
<evidence type="ECO:0000313" key="3">
    <source>
        <dbReference type="Proteomes" id="UP000199283"/>
    </source>
</evidence>
<proteinExistence type="predicted"/>
<feature type="domain" description="AAA+ ATPase" evidence="1">
    <location>
        <begin position="79"/>
        <end position="202"/>
    </location>
</feature>
<dbReference type="OrthoDB" id="9812140at2"/>
<dbReference type="RefSeq" id="WP_092762967.1">
    <property type="nucleotide sequence ID" value="NZ_FNZQ01000004.1"/>
</dbReference>
<dbReference type="STRING" id="188906.SAMN04488526_2352"/>
<keyword evidence="3" id="KW-1185">Reference proteome</keyword>
<name>A0A1H7P0E3_9RHOB</name>
<dbReference type="SUPFAM" id="SSF52540">
    <property type="entry name" value="P-loop containing nucleoside triphosphate hydrolases"/>
    <property type="match status" value="1"/>
</dbReference>
<organism evidence="2 3">
    <name type="scientific">Jannaschia helgolandensis</name>
    <dbReference type="NCBI Taxonomy" id="188906"/>
    <lineage>
        <taxon>Bacteria</taxon>
        <taxon>Pseudomonadati</taxon>
        <taxon>Pseudomonadota</taxon>
        <taxon>Alphaproteobacteria</taxon>
        <taxon>Rhodobacterales</taxon>
        <taxon>Roseobacteraceae</taxon>
        <taxon>Jannaschia</taxon>
    </lineage>
</organism>
<dbReference type="PANTHER" id="PTHR42935">
    <property type="entry name" value="SLR0930 PROTEIN"/>
    <property type="match status" value="1"/>
</dbReference>
<dbReference type="Proteomes" id="UP000199283">
    <property type="component" value="Unassembled WGS sequence"/>
</dbReference>